<proteinExistence type="inferred from homology"/>
<evidence type="ECO:0000256" key="1">
    <source>
        <dbReference type="ARBA" id="ARBA00005417"/>
    </source>
</evidence>
<dbReference type="Pfam" id="PF00005">
    <property type="entry name" value="ABC_tran"/>
    <property type="match status" value="1"/>
</dbReference>
<sequence>MTDESSLRATDVTRTFGDLTALSEVSISIPPGEVVALIGPNGSGKTTLLRVLAGLLSPTEGTVDYEGPDAVRPLGYLPQEPTFRPGFTTRETAAFYARLVDDDPTDLLDRVGLGGVADRRVGALSGGMTRLLGIAQALAGAPPVLALDEPASGLDPGMSELVYDIVDALAEEGHAVVVTSHDLPAVERTADRVVVLDRGEVVAEGTPAELRERTGGPLHETFTSLVGGDQDIVAVRTRGQAE</sequence>
<keyword evidence="7" id="KW-1185">Reference proteome</keyword>
<gene>
    <name evidence="6" type="ORF">ACFQKE_11390</name>
</gene>
<keyword evidence="4 6" id="KW-0067">ATP-binding</keyword>
<dbReference type="InterPro" id="IPR027417">
    <property type="entry name" value="P-loop_NTPase"/>
</dbReference>
<evidence type="ECO:0000256" key="4">
    <source>
        <dbReference type="ARBA" id="ARBA00022840"/>
    </source>
</evidence>
<dbReference type="GeneID" id="96954263"/>
<keyword evidence="2" id="KW-0813">Transport</keyword>
<dbReference type="PROSITE" id="PS50893">
    <property type="entry name" value="ABC_TRANSPORTER_2"/>
    <property type="match status" value="1"/>
</dbReference>
<evidence type="ECO:0000313" key="7">
    <source>
        <dbReference type="Proteomes" id="UP001596434"/>
    </source>
</evidence>
<dbReference type="SUPFAM" id="SSF52540">
    <property type="entry name" value="P-loop containing nucleoside triphosphate hydrolases"/>
    <property type="match status" value="1"/>
</dbReference>
<reference evidence="6 7" key="1">
    <citation type="journal article" date="2019" name="Int. J. Syst. Evol. Microbiol.">
        <title>The Global Catalogue of Microorganisms (GCM) 10K type strain sequencing project: providing services to taxonomists for standard genome sequencing and annotation.</title>
        <authorList>
            <consortium name="The Broad Institute Genomics Platform"/>
            <consortium name="The Broad Institute Genome Sequencing Center for Infectious Disease"/>
            <person name="Wu L."/>
            <person name="Ma J."/>
        </authorList>
    </citation>
    <scope>NUCLEOTIDE SEQUENCE [LARGE SCALE GENOMIC DNA]</scope>
    <source>
        <strain evidence="6 7">GX21</strain>
    </source>
</reference>
<accession>A0ABD5ZZM9</accession>
<dbReference type="GO" id="GO:0005524">
    <property type="term" value="F:ATP binding"/>
    <property type="evidence" value="ECO:0007669"/>
    <property type="project" value="UniProtKB-KW"/>
</dbReference>
<dbReference type="PANTHER" id="PTHR43335">
    <property type="entry name" value="ABC TRANSPORTER, ATP-BINDING PROTEIN"/>
    <property type="match status" value="1"/>
</dbReference>
<dbReference type="Proteomes" id="UP001596434">
    <property type="component" value="Unassembled WGS sequence"/>
</dbReference>
<name>A0ABD5ZZM9_9EURY</name>
<dbReference type="EMBL" id="JBHTAT010000001">
    <property type="protein sequence ID" value="MFC7255885.1"/>
    <property type="molecule type" value="Genomic_DNA"/>
</dbReference>
<evidence type="ECO:0000256" key="3">
    <source>
        <dbReference type="ARBA" id="ARBA00022741"/>
    </source>
</evidence>
<dbReference type="InterPro" id="IPR003593">
    <property type="entry name" value="AAA+_ATPase"/>
</dbReference>
<comment type="caution">
    <text evidence="6">The sequence shown here is derived from an EMBL/GenBank/DDBJ whole genome shotgun (WGS) entry which is preliminary data.</text>
</comment>
<dbReference type="InterPro" id="IPR003439">
    <property type="entry name" value="ABC_transporter-like_ATP-bd"/>
</dbReference>
<dbReference type="AlphaFoldDB" id="A0ABD5ZZM9"/>
<dbReference type="RefSeq" id="WP_379704231.1">
    <property type="nucleotide sequence ID" value="NZ_JBHTAT010000001.1"/>
</dbReference>
<protein>
    <submittedName>
        <fullName evidence="6">ABC transporter ATP-binding protein</fullName>
    </submittedName>
</protein>
<evidence type="ECO:0000256" key="2">
    <source>
        <dbReference type="ARBA" id="ARBA00022448"/>
    </source>
</evidence>
<keyword evidence="3" id="KW-0547">Nucleotide-binding</keyword>
<feature type="domain" description="ABC transporter" evidence="5">
    <location>
        <begin position="7"/>
        <end position="223"/>
    </location>
</feature>
<dbReference type="SMART" id="SM00382">
    <property type="entry name" value="AAA"/>
    <property type="match status" value="1"/>
</dbReference>
<dbReference type="Gene3D" id="3.40.50.300">
    <property type="entry name" value="P-loop containing nucleotide triphosphate hydrolases"/>
    <property type="match status" value="1"/>
</dbReference>
<organism evidence="6 7">
    <name type="scientific">Haloplanus litoreus</name>
    <dbReference type="NCBI Taxonomy" id="767515"/>
    <lineage>
        <taxon>Archaea</taxon>
        <taxon>Methanobacteriati</taxon>
        <taxon>Methanobacteriota</taxon>
        <taxon>Stenosarchaea group</taxon>
        <taxon>Halobacteria</taxon>
        <taxon>Halobacteriales</taxon>
        <taxon>Haloferacaceae</taxon>
        <taxon>Haloplanus</taxon>
    </lineage>
</organism>
<evidence type="ECO:0000259" key="5">
    <source>
        <dbReference type="PROSITE" id="PS50893"/>
    </source>
</evidence>
<comment type="similarity">
    <text evidence="1">Belongs to the ABC transporter superfamily.</text>
</comment>
<evidence type="ECO:0000313" key="6">
    <source>
        <dbReference type="EMBL" id="MFC7255885.1"/>
    </source>
</evidence>